<gene>
    <name evidence="2" type="ORF">CJO77_17075</name>
</gene>
<sequence>MYHLTEFNKHAVLQEKYGSNAYMLWVLGLYLDEPDLDALAGRSLTDGGNDKCLDFLEVDKTGQKIVVAQGYFSHKPGDKAPSKKASDLTIAASWLANGDKNAKTINERVRLRSQECRAALEAEEIEQIELLYVHNRPESLNTQEELDTCSKTAQKLFEKYEIPVTCREIGLREIEALYRERSSHILVRDDITVEGKHLGSHSTEDWDAHIYTVKGNWLRLLFRQYDDRLFSANYRGFLGISKRKKINSAIKNTAERQPTDFWVYNNGITLLANEVVRRGRKTTLKGISIINGAQTTGSLGSVDQLVGLSDVSVMCRVVVCKNPEKIDDIVKYNNTQNRITTWDQYANDETQSVIRAQFAEIGYEYSMKRGFDSVDAAIGIEKAAQPILSFNGHYVDANRSKNSIFDRPEIYKRAFADRGAAHILLAYCFSRSIDDVKRSLEGKHEKTENEIKQISLFNYLSFRHFLLACIGVCLQQFVGGNFSPSNAKLAKDEISGSVDEVASKLEKITRQVLRAVSRGLENKTRSENIPISRLMKSESTLIEMKGELNSYLESVLDGQLDPEHKKLIYVEN</sequence>
<feature type="domain" description="Abortive phage infection protein C-terminal" evidence="1">
    <location>
        <begin position="230"/>
        <end position="375"/>
    </location>
</feature>
<evidence type="ECO:0000313" key="2">
    <source>
        <dbReference type="EMBL" id="AXV83332.1"/>
    </source>
</evidence>
<dbReference type="Proteomes" id="UP000261758">
    <property type="component" value="Plasmid unnamed"/>
</dbReference>
<reference evidence="2 3" key="1">
    <citation type="submission" date="2017-08" db="EMBL/GenBank/DDBJ databases">
        <title>Genome sequences of Ralstonia solanacearum Species Complex (RSSC) isolated from Potato bacterial wilts in Korea.</title>
        <authorList>
            <person name="Cho H."/>
            <person name="Song E.-S."/>
            <person name="Lee Y.K."/>
            <person name="Lee S."/>
            <person name="Lee S.-W."/>
            <person name="Jo A."/>
            <person name="Kim J.-G."/>
            <person name="Hwang I."/>
        </authorList>
    </citation>
    <scope>NUCLEOTIDE SEQUENCE [LARGE SCALE GENOMIC DNA]</scope>
    <source>
        <strain evidence="2 3">T98</strain>
        <plasmid evidence="2 3">unnamed</plasmid>
    </source>
</reference>
<name>A0AAD0SFT2_RALSL</name>
<keyword evidence="2" id="KW-0614">Plasmid</keyword>
<dbReference type="EMBL" id="CP022760">
    <property type="protein sequence ID" value="AXV83332.1"/>
    <property type="molecule type" value="Genomic_DNA"/>
</dbReference>
<proteinExistence type="predicted"/>
<dbReference type="RefSeq" id="WP_118870151.1">
    <property type="nucleotide sequence ID" value="NZ_CP022760.1"/>
</dbReference>
<dbReference type="Pfam" id="PF10592">
    <property type="entry name" value="AIPR"/>
    <property type="match status" value="1"/>
</dbReference>
<dbReference type="AlphaFoldDB" id="A0AAD0SFT2"/>
<dbReference type="InterPro" id="IPR018891">
    <property type="entry name" value="AIPR_C"/>
</dbReference>
<geneLocation type="plasmid" evidence="2 3">
    <name>unnamed</name>
</geneLocation>
<protein>
    <recommendedName>
        <fullName evidence="1">Abortive phage infection protein C-terminal domain-containing protein</fullName>
    </recommendedName>
</protein>
<accession>A0AAD0SFT2</accession>
<evidence type="ECO:0000313" key="3">
    <source>
        <dbReference type="Proteomes" id="UP000261758"/>
    </source>
</evidence>
<evidence type="ECO:0000259" key="1">
    <source>
        <dbReference type="Pfam" id="PF10592"/>
    </source>
</evidence>
<organism evidence="2 3">
    <name type="scientific">Ralstonia solanacearum</name>
    <name type="common">Pseudomonas solanacearum</name>
    <dbReference type="NCBI Taxonomy" id="305"/>
    <lineage>
        <taxon>Bacteria</taxon>
        <taxon>Pseudomonadati</taxon>
        <taxon>Pseudomonadota</taxon>
        <taxon>Betaproteobacteria</taxon>
        <taxon>Burkholderiales</taxon>
        <taxon>Burkholderiaceae</taxon>
        <taxon>Ralstonia</taxon>
        <taxon>Ralstonia solanacearum species complex</taxon>
    </lineage>
</organism>